<proteinExistence type="predicted"/>
<dbReference type="EMBL" id="JAZGJU010000039">
    <property type="protein sequence ID" value="MEE6129096.1"/>
    <property type="molecule type" value="Genomic_DNA"/>
</dbReference>
<dbReference type="RefSeq" id="WP_330937413.1">
    <property type="nucleotide sequence ID" value="NZ_JAZGJU010000039.1"/>
</dbReference>
<gene>
    <name evidence="1" type="ORF">V2E39_16975</name>
</gene>
<name>A0ABU7R2Q8_9FLAO</name>
<protein>
    <submittedName>
        <fullName evidence="1">Uncharacterized protein</fullName>
    </submittedName>
</protein>
<evidence type="ECO:0000313" key="1">
    <source>
        <dbReference type="EMBL" id="MEE6129096.1"/>
    </source>
</evidence>
<comment type="caution">
    <text evidence="1">The sequence shown here is derived from an EMBL/GenBank/DDBJ whole genome shotgun (WGS) entry which is preliminary data.</text>
</comment>
<sequence length="119" mass="13603">MSKLKKEAVYKMHVDCGRSGELEGVFVAKKSHVKILIDSEMEVYFGEVLGKHSEVYGKIENKEIKMVSDNEDVVNVIKTHDLESGYNPFNYAVVNQQREDFIDLTVGEICEILEKEMSK</sequence>
<evidence type="ECO:0000313" key="2">
    <source>
        <dbReference type="Proteomes" id="UP001350005"/>
    </source>
</evidence>
<accession>A0ABU7R2Q8</accession>
<keyword evidence="2" id="KW-1185">Reference proteome</keyword>
<organism evidence="1 2">
    <name type="scientific">Chryseobacterium arthrosphaerae</name>
    <dbReference type="NCBI Taxonomy" id="651561"/>
    <lineage>
        <taxon>Bacteria</taxon>
        <taxon>Pseudomonadati</taxon>
        <taxon>Bacteroidota</taxon>
        <taxon>Flavobacteriia</taxon>
        <taxon>Flavobacteriales</taxon>
        <taxon>Weeksellaceae</taxon>
        <taxon>Chryseobacterium group</taxon>
        <taxon>Chryseobacterium</taxon>
    </lineage>
</organism>
<dbReference type="Proteomes" id="UP001350005">
    <property type="component" value="Unassembled WGS sequence"/>
</dbReference>
<reference evidence="1 2" key="1">
    <citation type="submission" date="2024-01" db="EMBL/GenBank/DDBJ databases">
        <title>Whole genome of Chryseobacterium arthrosphaerae NNCa 2741.</title>
        <authorList>
            <person name="Boriskina E.V."/>
            <person name="Gordinskaya N.A."/>
            <person name="Kropotov V.S."/>
            <person name="Alekseeva A.E."/>
            <person name="Makhova M.A."/>
            <person name="Kryazhev D.V."/>
            <person name="Shkurkina I.S."/>
        </authorList>
    </citation>
    <scope>NUCLEOTIDE SEQUENCE [LARGE SCALE GENOMIC DNA]</scope>
    <source>
        <strain evidence="1 2">NNCa 2741</strain>
    </source>
</reference>